<keyword evidence="7 8" id="KW-0568">Pathogenesis-related protein</keyword>
<keyword evidence="6 8" id="KW-0472">Membrane</keyword>
<dbReference type="GO" id="GO:0005516">
    <property type="term" value="F:calmodulin binding"/>
    <property type="evidence" value="ECO:0007669"/>
    <property type="project" value="UniProtKB-KW"/>
</dbReference>
<evidence type="ECO:0000313" key="11">
    <source>
        <dbReference type="EMBL" id="KAF9603674.1"/>
    </source>
</evidence>
<dbReference type="PANTHER" id="PTHR31942">
    <property type="entry name" value="MLO-LIKE PROTEIN 1"/>
    <property type="match status" value="1"/>
</dbReference>
<name>A0A835HQL3_9MAGN</name>
<evidence type="ECO:0000256" key="2">
    <source>
        <dbReference type="ARBA" id="ARBA00006574"/>
    </source>
</evidence>
<protein>
    <recommendedName>
        <fullName evidence="8">MLO-like protein</fullName>
    </recommendedName>
</protein>
<evidence type="ECO:0000256" key="7">
    <source>
        <dbReference type="ARBA" id="ARBA00023265"/>
    </source>
</evidence>
<evidence type="ECO:0000256" key="9">
    <source>
        <dbReference type="SAM" id="MobiDB-lite"/>
    </source>
</evidence>
<dbReference type="GO" id="GO:0006952">
    <property type="term" value="P:defense response"/>
    <property type="evidence" value="ECO:0007669"/>
    <property type="project" value="UniProtKB-KW"/>
</dbReference>
<feature type="transmembrane region" description="Helical" evidence="10">
    <location>
        <begin position="240"/>
        <end position="261"/>
    </location>
</feature>
<evidence type="ECO:0000256" key="5">
    <source>
        <dbReference type="ARBA" id="ARBA00022989"/>
    </source>
</evidence>
<dbReference type="Pfam" id="PF03094">
    <property type="entry name" value="Mlo"/>
    <property type="match status" value="3"/>
</dbReference>
<dbReference type="AlphaFoldDB" id="A0A835HQL3"/>
<evidence type="ECO:0000256" key="10">
    <source>
        <dbReference type="SAM" id="Phobius"/>
    </source>
</evidence>
<organism evidence="11 12">
    <name type="scientific">Coptis chinensis</name>
    <dbReference type="NCBI Taxonomy" id="261450"/>
    <lineage>
        <taxon>Eukaryota</taxon>
        <taxon>Viridiplantae</taxon>
        <taxon>Streptophyta</taxon>
        <taxon>Embryophyta</taxon>
        <taxon>Tracheophyta</taxon>
        <taxon>Spermatophyta</taxon>
        <taxon>Magnoliopsida</taxon>
        <taxon>Ranunculales</taxon>
        <taxon>Ranunculaceae</taxon>
        <taxon>Coptidoideae</taxon>
        <taxon>Coptis</taxon>
    </lineage>
</organism>
<keyword evidence="3 8" id="KW-0812">Transmembrane</keyword>
<gene>
    <name evidence="8" type="primary">MLO</name>
    <name evidence="11" type="ORF">IFM89_037437</name>
</gene>
<feature type="compositionally biased region" description="Polar residues" evidence="9">
    <location>
        <begin position="385"/>
        <end position="399"/>
    </location>
</feature>
<evidence type="ECO:0000313" key="12">
    <source>
        <dbReference type="Proteomes" id="UP000631114"/>
    </source>
</evidence>
<feature type="compositionally biased region" description="Polar residues" evidence="9">
    <location>
        <begin position="436"/>
        <end position="447"/>
    </location>
</feature>
<dbReference type="GO" id="GO:0016020">
    <property type="term" value="C:membrane"/>
    <property type="evidence" value="ECO:0007669"/>
    <property type="project" value="UniProtKB-SubCell"/>
</dbReference>
<evidence type="ECO:0000256" key="4">
    <source>
        <dbReference type="ARBA" id="ARBA00022821"/>
    </source>
</evidence>
<comment type="similarity">
    <text evidence="2 8">Belongs to the MLO family.</text>
</comment>
<evidence type="ECO:0000256" key="6">
    <source>
        <dbReference type="ARBA" id="ARBA00023136"/>
    </source>
</evidence>
<keyword evidence="4 8" id="KW-0611">Plant defense</keyword>
<proteinExistence type="inferred from homology"/>
<evidence type="ECO:0000256" key="1">
    <source>
        <dbReference type="ARBA" id="ARBA00004141"/>
    </source>
</evidence>
<dbReference type="EMBL" id="JADFTS010000006">
    <property type="protein sequence ID" value="KAF9603674.1"/>
    <property type="molecule type" value="Genomic_DNA"/>
</dbReference>
<keyword evidence="5 8" id="KW-1133">Transmembrane helix</keyword>
<dbReference type="InterPro" id="IPR004326">
    <property type="entry name" value="Mlo"/>
</dbReference>
<feature type="transmembrane region" description="Helical" evidence="10">
    <location>
        <begin position="308"/>
        <end position="329"/>
    </location>
</feature>
<dbReference type="PANTHER" id="PTHR31942:SF49">
    <property type="entry name" value="MLO-LIKE PROTEIN 8"/>
    <property type="match status" value="1"/>
</dbReference>
<keyword evidence="12" id="KW-1185">Reference proteome</keyword>
<evidence type="ECO:0000256" key="8">
    <source>
        <dbReference type="RuleBase" id="RU280816"/>
    </source>
</evidence>
<feature type="transmembrane region" description="Helical" evidence="10">
    <location>
        <begin position="16"/>
        <end position="34"/>
    </location>
</feature>
<accession>A0A835HQL3</accession>
<keyword evidence="8" id="KW-0112">Calmodulin-binding</keyword>
<comment type="domain">
    <text evidence="8">The C-terminus contains a calmodulin-binding domain, which binds calmodulin in a calcium-dependent fashion.</text>
</comment>
<feature type="transmembrane region" description="Helical" evidence="10">
    <location>
        <begin position="267"/>
        <end position="287"/>
    </location>
</feature>
<feature type="compositionally biased region" description="Polar residues" evidence="9">
    <location>
        <begin position="366"/>
        <end position="378"/>
    </location>
</feature>
<sequence>MAGGESSTSRQLDQTPTWAVATVVAIIIIISIGLEKVLHKLGTWFTDRHKKALFEALEKVKGELMVLGFISLILTFSQVYIAKICIPYKAADSMLPCPLRHKDKAEESSTEEHRRRLLWNDRRFLAGAASATTCKTGYESLISLERVASVAHFHILSCSLSCSIKCCNDDTWKTKGRKSAIWLGFVDRLDQCQYIRGWKEWEKDTLSQDYEFSNDPARFRLTHETSFVRAHTKFWTRIPILFYFVRSHNPTCSFLFFLISYTLWRPLLWGTLVIFLLLNVSGKYFFLPYEFGLKSCFHKEFHLIIVRLALGVGVQFLCSYITLPLYALVTQMGSNMKKSIFDEQTSRALKNWHKAAVKRKKAGLSPRSTPGVSPTQSPVHPLHRFQTTGHSARSSFTSRRYTEKDMSDIEADNSPTSSTANLIAHMDNGGLESETTEPYANNAQQPSNEDDFTFVKPEAPSRP</sequence>
<dbReference type="Proteomes" id="UP000631114">
    <property type="component" value="Unassembled WGS sequence"/>
</dbReference>
<comment type="caution">
    <text evidence="11">The sequence shown here is derived from an EMBL/GenBank/DDBJ whole genome shotgun (WGS) entry which is preliminary data.</text>
</comment>
<evidence type="ECO:0000256" key="3">
    <source>
        <dbReference type="ARBA" id="ARBA00022692"/>
    </source>
</evidence>
<dbReference type="OrthoDB" id="1388414at2759"/>
<reference evidence="11 12" key="1">
    <citation type="submission" date="2020-10" db="EMBL/GenBank/DDBJ databases">
        <title>The Coptis chinensis genome and diversification of protoberbering-type alkaloids.</title>
        <authorList>
            <person name="Wang B."/>
            <person name="Shu S."/>
            <person name="Song C."/>
            <person name="Liu Y."/>
        </authorList>
    </citation>
    <scope>NUCLEOTIDE SEQUENCE [LARGE SCALE GENOMIC DNA]</scope>
    <source>
        <strain evidence="11">HL-2020</strain>
        <tissue evidence="11">Leaf</tissue>
    </source>
</reference>
<comment type="subcellular location">
    <subcellularLocation>
        <location evidence="1 8">Membrane</location>
        <topology evidence="1 8">Multi-pass membrane protein</topology>
    </subcellularLocation>
</comment>
<comment type="function">
    <text evidence="8">May be involved in modulation of pathogen defense and leaf cell death.</text>
</comment>
<feature type="region of interest" description="Disordered" evidence="9">
    <location>
        <begin position="359"/>
        <end position="463"/>
    </location>
</feature>